<dbReference type="Proteomes" id="UP000267430">
    <property type="component" value="Unassembled WGS sequence"/>
</dbReference>
<name>A0A3S0VI08_9BACI</name>
<feature type="transmembrane region" description="Helical" evidence="6">
    <location>
        <begin position="59"/>
        <end position="77"/>
    </location>
</feature>
<keyword evidence="2" id="KW-1003">Cell membrane</keyword>
<dbReference type="CDD" id="cd06579">
    <property type="entry name" value="TM_PBP1_transp_AraH_like"/>
    <property type="match status" value="1"/>
</dbReference>
<feature type="transmembrane region" description="Helical" evidence="6">
    <location>
        <begin position="256"/>
        <end position="275"/>
    </location>
</feature>
<comment type="caution">
    <text evidence="7">The sequence shown here is derived from an EMBL/GenBank/DDBJ whole genome shotgun (WGS) entry which is preliminary data.</text>
</comment>
<gene>
    <name evidence="7" type="ORF">ELQ35_01920</name>
</gene>
<keyword evidence="8" id="KW-1185">Reference proteome</keyword>
<feature type="transmembrane region" description="Helical" evidence="6">
    <location>
        <begin position="282"/>
        <end position="300"/>
    </location>
</feature>
<evidence type="ECO:0000256" key="6">
    <source>
        <dbReference type="SAM" id="Phobius"/>
    </source>
</evidence>
<dbReference type="GO" id="GO:0005886">
    <property type="term" value="C:plasma membrane"/>
    <property type="evidence" value="ECO:0007669"/>
    <property type="project" value="UniProtKB-SubCell"/>
</dbReference>
<keyword evidence="5 6" id="KW-0472">Membrane</keyword>
<dbReference type="PANTHER" id="PTHR32196">
    <property type="entry name" value="ABC TRANSPORTER PERMEASE PROTEIN YPHD-RELATED-RELATED"/>
    <property type="match status" value="1"/>
</dbReference>
<evidence type="ECO:0000313" key="8">
    <source>
        <dbReference type="Proteomes" id="UP000267430"/>
    </source>
</evidence>
<feature type="transmembrane region" description="Helical" evidence="6">
    <location>
        <begin position="108"/>
        <end position="130"/>
    </location>
</feature>
<keyword evidence="4 6" id="KW-1133">Transmembrane helix</keyword>
<organism evidence="7 8">
    <name type="scientific">Peribacillus cavernae</name>
    <dbReference type="NCBI Taxonomy" id="1674310"/>
    <lineage>
        <taxon>Bacteria</taxon>
        <taxon>Bacillati</taxon>
        <taxon>Bacillota</taxon>
        <taxon>Bacilli</taxon>
        <taxon>Bacillales</taxon>
        <taxon>Bacillaceae</taxon>
        <taxon>Peribacillus</taxon>
    </lineage>
</organism>
<dbReference type="EMBL" id="RYZZ01000002">
    <property type="protein sequence ID" value="RUQ32417.1"/>
    <property type="molecule type" value="Genomic_DNA"/>
</dbReference>
<dbReference type="InterPro" id="IPR001851">
    <property type="entry name" value="ABC_transp_permease"/>
</dbReference>
<accession>A0A3S0VI08</accession>
<proteinExistence type="predicted"/>
<dbReference type="PANTHER" id="PTHR32196:SF72">
    <property type="entry name" value="RIBOSE IMPORT PERMEASE PROTEIN RBSC"/>
    <property type="match status" value="1"/>
</dbReference>
<evidence type="ECO:0000256" key="1">
    <source>
        <dbReference type="ARBA" id="ARBA00004651"/>
    </source>
</evidence>
<feature type="transmembrane region" description="Helical" evidence="6">
    <location>
        <begin position="228"/>
        <end position="250"/>
    </location>
</feature>
<protein>
    <submittedName>
        <fullName evidence="7">ABC transporter permease</fullName>
    </submittedName>
</protein>
<dbReference type="OrthoDB" id="9784538at2"/>
<feature type="transmembrane region" description="Helical" evidence="6">
    <location>
        <begin position="30"/>
        <end position="47"/>
    </location>
</feature>
<comment type="subcellular location">
    <subcellularLocation>
        <location evidence="1">Cell membrane</location>
        <topology evidence="1">Multi-pass membrane protein</topology>
    </subcellularLocation>
</comment>
<reference evidence="7 8" key="1">
    <citation type="submission" date="2018-12" db="EMBL/GenBank/DDBJ databases">
        <title>Bacillus chawlae sp. nov., Bacillus glennii sp. nov., and Bacillus saganii sp. nov. Isolated from the Vehicle Assembly Building at Kennedy Space Center where the Viking Spacecraft were Assembled.</title>
        <authorList>
            <person name="Seuylemezian A."/>
            <person name="Vaishampayan P."/>
        </authorList>
    </citation>
    <scope>NUCLEOTIDE SEQUENCE [LARGE SCALE GENOMIC DNA]</scope>
    <source>
        <strain evidence="7 8">L5</strain>
    </source>
</reference>
<keyword evidence="3 6" id="KW-0812">Transmembrane</keyword>
<sequence>MNGLKVNQETTLSTPSFSFQHSILKFITKSYLLIFLCLLVIVCSFISDKFLTFNNLSNILLQNSVISIIALGQLMVVITGGIDLSVGSIAALASVLSASLLGMGVDPIVSIILVMLLMAIAGLGNGLAVTYGKITPFVVTLATLTIYRGLAYIFQVGSLVTIEDRTFLSILAGKTIIGGVYTPVIILLITLGIFIFILRMTTFGRRLYAIGGNSEAARLAGAPINRDIITAYAISGALAGLGGLIMTARLSTGSALYAQGYELDVIAAVVVGGASLMGGKGFALNAVLGAFLIGIIRNILNLTGVASYPQMVIQGLIILVAVLLTTLAARKKA</sequence>
<feature type="transmembrane region" description="Helical" evidence="6">
    <location>
        <begin position="312"/>
        <end position="329"/>
    </location>
</feature>
<feature type="transmembrane region" description="Helical" evidence="6">
    <location>
        <begin position="176"/>
        <end position="198"/>
    </location>
</feature>
<evidence type="ECO:0000313" key="7">
    <source>
        <dbReference type="EMBL" id="RUQ32417.1"/>
    </source>
</evidence>
<dbReference type="AlphaFoldDB" id="A0A3S0VI08"/>
<dbReference type="Pfam" id="PF02653">
    <property type="entry name" value="BPD_transp_2"/>
    <property type="match status" value="1"/>
</dbReference>
<evidence type="ECO:0000256" key="5">
    <source>
        <dbReference type="ARBA" id="ARBA00023136"/>
    </source>
</evidence>
<evidence type="ECO:0000256" key="3">
    <source>
        <dbReference type="ARBA" id="ARBA00022692"/>
    </source>
</evidence>
<feature type="transmembrane region" description="Helical" evidence="6">
    <location>
        <begin position="137"/>
        <end position="156"/>
    </location>
</feature>
<evidence type="ECO:0000256" key="4">
    <source>
        <dbReference type="ARBA" id="ARBA00022989"/>
    </source>
</evidence>
<dbReference type="GO" id="GO:0022857">
    <property type="term" value="F:transmembrane transporter activity"/>
    <property type="evidence" value="ECO:0007669"/>
    <property type="project" value="InterPro"/>
</dbReference>
<evidence type="ECO:0000256" key="2">
    <source>
        <dbReference type="ARBA" id="ARBA00022475"/>
    </source>
</evidence>